<dbReference type="RefSeq" id="WP_425579148.1">
    <property type="nucleotide sequence ID" value="NZ_BAAAZA010000055.1"/>
</dbReference>
<evidence type="ECO:0000256" key="1">
    <source>
        <dbReference type="SAM" id="MobiDB-lite"/>
    </source>
</evidence>
<evidence type="ECO:0000259" key="2">
    <source>
        <dbReference type="Pfam" id="PF13699"/>
    </source>
</evidence>
<dbReference type="Pfam" id="PF13699">
    <property type="entry name" value="eCIS_core"/>
    <property type="match status" value="1"/>
</dbReference>
<protein>
    <recommendedName>
        <fullName evidence="2">eCIS core domain-containing protein</fullName>
    </recommendedName>
</protein>
<feature type="compositionally biased region" description="Basic and acidic residues" evidence="1">
    <location>
        <begin position="1"/>
        <end position="16"/>
    </location>
</feature>
<keyword evidence="4" id="KW-1185">Reference proteome</keyword>
<feature type="domain" description="eCIS core" evidence="2">
    <location>
        <begin position="89"/>
        <end position="160"/>
    </location>
</feature>
<proteinExistence type="predicted"/>
<reference evidence="4" key="1">
    <citation type="journal article" date="2019" name="Int. J. Syst. Evol. Microbiol.">
        <title>The Global Catalogue of Microorganisms (GCM) 10K type strain sequencing project: providing services to taxonomists for standard genome sequencing and annotation.</title>
        <authorList>
            <consortium name="The Broad Institute Genomics Platform"/>
            <consortium name="The Broad Institute Genome Sequencing Center for Infectious Disease"/>
            <person name="Wu L."/>
            <person name="Ma J."/>
        </authorList>
    </citation>
    <scope>NUCLEOTIDE SEQUENCE [LARGE SCALE GENOMIC DNA]</scope>
    <source>
        <strain evidence="4">JCM 16578</strain>
    </source>
</reference>
<dbReference type="EMBL" id="BAAAZA010000055">
    <property type="protein sequence ID" value="GAA3904160.1"/>
    <property type="molecule type" value="Genomic_DNA"/>
</dbReference>
<feature type="region of interest" description="Disordered" evidence="1">
    <location>
        <begin position="1"/>
        <end position="23"/>
    </location>
</feature>
<comment type="caution">
    <text evidence="3">The sequence shown here is derived from an EMBL/GenBank/DDBJ whole genome shotgun (WGS) entry which is preliminary data.</text>
</comment>
<accession>A0ABP7LQZ9</accession>
<gene>
    <name evidence="3" type="ORF">GCM10022207_86700</name>
</gene>
<name>A0ABP7LQZ9_9ACTN</name>
<feature type="region of interest" description="Disordered" evidence="1">
    <location>
        <begin position="478"/>
        <end position="499"/>
    </location>
</feature>
<evidence type="ECO:0000313" key="3">
    <source>
        <dbReference type="EMBL" id="GAA3904160.1"/>
    </source>
</evidence>
<dbReference type="InterPro" id="IPR025295">
    <property type="entry name" value="eCIS_core_dom"/>
</dbReference>
<sequence length="582" mass="62170">MRDHEHAESVRTENRRAPAAGAGVGTPPWGLLALQSTAGNAGVVQMLRRAGHSWERGQHEHDADCGRQAEPPVVQRSAVHDVLRGGGRPLDEATRSDMEARFGTDFSDVRIHNDAAARVSAAEVGARAYTSGSHIVMGQGGTDKHTLAHELTHVVQQRRGPVAGTDNGAGLMVSDPSDRFEREAEVNATRVMARPAPEYNPAVDAGRMPGTGTVQRAINTGLRVIDGKQMTIAELARWGAHEPTFFTFGKPARTKWKIRTPADLQRVQRELFATLNRLIESDETYEARNADALSELVKRMHGKTPAASAANPGPSAAVGASDDAAVQAGANTVLAELMAMGSRAFPRDEIQSLARKAAPGSGWLYELQMGLMELNEDPQCVVQFGACSLAEINHYLGVASGAEGDGNHIAAYEAEKRSGNVGADWVIWRPVASGGDISAGAQTAGMYTGEFVQAKQTVERNFAGNLKAAAFQLEGKNASGQGNATTEPELTLRSGTGSANRHRGTIAVQVTDDIRDLRKVEIAIDKVLKVPGSRNPRSYVDRVILEEAAAGGRRTMYEINSGRMVKTTVPAGQTESAVTDQR</sequence>
<organism evidence="3 4">
    <name type="scientific">Streptomyces lannensis</name>
    <dbReference type="NCBI Taxonomy" id="766498"/>
    <lineage>
        <taxon>Bacteria</taxon>
        <taxon>Bacillati</taxon>
        <taxon>Actinomycetota</taxon>
        <taxon>Actinomycetes</taxon>
        <taxon>Kitasatosporales</taxon>
        <taxon>Streptomycetaceae</taxon>
        <taxon>Streptomyces</taxon>
    </lineage>
</organism>
<dbReference type="Proteomes" id="UP001501563">
    <property type="component" value="Unassembled WGS sequence"/>
</dbReference>
<evidence type="ECO:0000313" key="4">
    <source>
        <dbReference type="Proteomes" id="UP001501563"/>
    </source>
</evidence>